<dbReference type="EMBL" id="FCOA02000006">
    <property type="protein sequence ID" value="SAK57642.1"/>
    <property type="molecule type" value="Genomic_DNA"/>
</dbReference>
<sequence length="94" mass="9635">MKLALGIAAIALAAAPLAALAQSDGLTRTQVKQDLQRVEQAGYNPSERDTFYPNDIQAAEAKVSAQSAYGGAAPEGTSASGRTMSTTPLGQTPQ</sequence>
<feature type="signal peptide" evidence="2">
    <location>
        <begin position="1"/>
        <end position="21"/>
    </location>
</feature>
<reference evidence="3" key="1">
    <citation type="submission" date="2016-01" db="EMBL/GenBank/DDBJ databases">
        <authorList>
            <person name="Peeters C."/>
        </authorList>
    </citation>
    <scope>NUCLEOTIDE SEQUENCE</scope>
    <source>
        <strain evidence="3">LMG 29322</strain>
    </source>
</reference>
<feature type="compositionally biased region" description="Polar residues" evidence="1">
    <location>
        <begin position="77"/>
        <end position="94"/>
    </location>
</feature>
<name>A0A158AIN9_9BURK</name>
<dbReference type="AlphaFoldDB" id="A0A158AIN9"/>
<comment type="caution">
    <text evidence="3">The sequence shown here is derived from an EMBL/GenBank/DDBJ whole genome shotgun (WGS) entry which is preliminary data.</text>
</comment>
<dbReference type="InterPro" id="IPR025421">
    <property type="entry name" value="DUF4148"/>
</dbReference>
<organism evidence="3 4">
    <name type="scientific">Caballeronia hypogeia</name>
    <dbReference type="NCBI Taxonomy" id="1777140"/>
    <lineage>
        <taxon>Bacteria</taxon>
        <taxon>Pseudomonadati</taxon>
        <taxon>Pseudomonadota</taxon>
        <taxon>Betaproteobacteria</taxon>
        <taxon>Burkholderiales</taxon>
        <taxon>Burkholderiaceae</taxon>
        <taxon>Caballeronia</taxon>
    </lineage>
</organism>
<gene>
    <name evidence="3" type="ORF">AWB79_02426</name>
</gene>
<dbReference type="OrthoDB" id="9111896at2"/>
<keyword evidence="4" id="KW-1185">Reference proteome</keyword>
<evidence type="ECO:0000256" key="1">
    <source>
        <dbReference type="SAM" id="MobiDB-lite"/>
    </source>
</evidence>
<evidence type="ECO:0000313" key="4">
    <source>
        <dbReference type="Proteomes" id="UP000054851"/>
    </source>
</evidence>
<dbReference type="RefSeq" id="WP_061167669.1">
    <property type="nucleotide sequence ID" value="NZ_FCOA02000006.1"/>
</dbReference>
<protein>
    <submittedName>
        <fullName evidence="3">Purine nucleoside phosphorylase</fullName>
    </submittedName>
</protein>
<feature type="region of interest" description="Disordered" evidence="1">
    <location>
        <begin position="67"/>
        <end position="94"/>
    </location>
</feature>
<dbReference type="Proteomes" id="UP000054851">
    <property type="component" value="Unassembled WGS sequence"/>
</dbReference>
<dbReference type="Pfam" id="PF13663">
    <property type="entry name" value="DUF4148"/>
    <property type="match status" value="1"/>
</dbReference>
<proteinExistence type="predicted"/>
<feature type="chain" id="PRO_5007620595" evidence="2">
    <location>
        <begin position="22"/>
        <end position="94"/>
    </location>
</feature>
<evidence type="ECO:0000256" key="2">
    <source>
        <dbReference type="SAM" id="SignalP"/>
    </source>
</evidence>
<accession>A0A158AIN9</accession>
<keyword evidence="2" id="KW-0732">Signal</keyword>
<evidence type="ECO:0000313" key="3">
    <source>
        <dbReference type="EMBL" id="SAK57642.1"/>
    </source>
</evidence>